<organism evidence="1">
    <name type="scientific">marine sediment metagenome</name>
    <dbReference type="NCBI Taxonomy" id="412755"/>
    <lineage>
        <taxon>unclassified sequences</taxon>
        <taxon>metagenomes</taxon>
        <taxon>ecological metagenomes</taxon>
    </lineage>
</organism>
<reference evidence="1" key="1">
    <citation type="journal article" date="2015" name="Nature">
        <title>Complex archaea that bridge the gap between prokaryotes and eukaryotes.</title>
        <authorList>
            <person name="Spang A."/>
            <person name="Saw J.H."/>
            <person name="Jorgensen S.L."/>
            <person name="Zaremba-Niedzwiedzka K."/>
            <person name="Martijn J."/>
            <person name="Lind A.E."/>
            <person name="van Eijk R."/>
            <person name="Schleper C."/>
            <person name="Guy L."/>
            <person name="Ettema T.J."/>
        </authorList>
    </citation>
    <scope>NUCLEOTIDE SEQUENCE</scope>
</reference>
<name>A0A0F9C545_9ZZZZ</name>
<protein>
    <submittedName>
        <fullName evidence="1">Uncharacterized protein</fullName>
    </submittedName>
</protein>
<evidence type="ECO:0000313" key="1">
    <source>
        <dbReference type="EMBL" id="KKK97599.1"/>
    </source>
</evidence>
<proteinExistence type="predicted"/>
<comment type="caution">
    <text evidence="1">The sequence shown here is derived from an EMBL/GenBank/DDBJ whole genome shotgun (WGS) entry which is preliminary data.</text>
</comment>
<dbReference type="EMBL" id="LAZR01045979">
    <property type="protein sequence ID" value="KKK97599.1"/>
    <property type="molecule type" value="Genomic_DNA"/>
</dbReference>
<sequence length="60" mass="7033">MNKQEEIREGIKNLIDKNTHFYKGNYSPLAGTLTSSRREMWCKPSYFDDEIFSYLHSQGG</sequence>
<gene>
    <name evidence="1" type="ORF">LCGC14_2651140</name>
</gene>
<dbReference type="AlphaFoldDB" id="A0A0F9C545"/>
<accession>A0A0F9C545</accession>